<keyword evidence="3" id="KW-0238">DNA-binding</keyword>
<gene>
    <name evidence="8" type="ORF">E3N88_24741</name>
</gene>
<accession>A0A5N6N417</accession>
<dbReference type="PROSITE" id="PS51294">
    <property type="entry name" value="HTH_MYB"/>
    <property type="match status" value="2"/>
</dbReference>
<dbReference type="InterPro" id="IPR001005">
    <property type="entry name" value="SANT/Myb"/>
</dbReference>
<dbReference type="Proteomes" id="UP000326396">
    <property type="component" value="Linkage Group LG3"/>
</dbReference>
<sequence>MGRSTCCEKVGLKRGKWTAEEDEILVKYIQANGEGSWKSLPKNAGLLRCGKSCRLRWINYLRGDLKRGNITDEEDEMIVMLHKAFGNRWSTIASHLPGRTDNEIKNHWNSHLSRQSYRFLTSKHKAKTSIDVSTLVDQKKQRIGRVSRRVAKKYNKTRVLNNNKSPLSTTETSSPPLMVIEKQVDDCSNVVTKYSKENEADDDVISDDLESNWLMFLNDELFNIDYFLQDEGMDSSGVSRIHDEDLIEQWLAEIEAENINKTKGNVDEMNYESLSLESSKTMEYCHYETELDMEFGFTGFSMCDEEDHDMLVSLWEDDDPSLSGYVKVP</sequence>
<dbReference type="PANTHER" id="PTHR47999">
    <property type="entry name" value="TRANSCRIPTION FACTOR MYB8-RELATED-RELATED"/>
    <property type="match status" value="1"/>
</dbReference>
<dbReference type="CDD" id="cd00167">
    <property type="entry name" value="SANT"/>
    <property type="match status" value="2"/>
</dbReference>
<feature type="domain" description="HTH myb-type" evidence="7">
    <location>
        <begin position="62"/>
        <end position="116"/>
    </location>
</feature>
<comment type="subcellular location">
    <subcellularLocation>
        <location evidence="1">Nucleus</location>
    </subcellularLocation>
</comment>
<feature type="domain" description="Myb-like" evidence="6">
    <location>
        <begin position="62"/>
        <end position="112"/>
    </location>
</feature>
<dbReference type="AlphaFoldDB" id="A0A5N6N417"/>
<evidence type="ECO:0000256" key="2">
    <source>
        <dbReference type="ARBA" id="ARBA00023015"/>
    </source>
</evidence>
<feature type="domain" description="Myb-like" evidence="6">
    <location>
        <begin position="9"/>
        <end position="61"/>
    </location>
</feature>
<proteinExistence type="predicted"/>
<feature type="domain" description="HTH myb-type" evidence="7">
    <location>
        <begin position="9"/>
        <end position="61"/>
    </location>
</feature>
<evidence type="ECO:0000256" key="5">
    <source>
        <dbReference type="ARBA" id="ARBA00023242"/>
    </source>
</evidence>
<keyword evidence="9" id="KW-1185">Reference proteome</keyword>
<dbReference type="InterPro" id="IPR017930">
    <property type="entry name" value="Myb_dom"/>
</dbReference>
<evidence type="ECO:0000313" key="9">
    <source>
        <dbReference type="Proteomes" id="UP000326396"/>
    </source>
</evidence>
<evidence type="ECO:0000313" key="8">
    <source>
        <dbReference type="EMBL" id="KAD4384573.1"/>
    </source>
</evidence>
<name>A0A5N6N417_9ASTR</name>
<dbReference type="SUPFAM" id="SSF46689">
    <property type="entry name" value="Homeodomain-like"/>
    <property type="match status" value="1"/>
</dbReference>
<comment type="caution">
    <text evidence="8">The sequence shown here is derived from an EMBL/GenBank/DDBJ whole genome shotgun (WGS) entry which is preliminary data.</text>
</comment>
<dbReference type="Pfam" id="PF00249">
    <property type="entry name" value="Myb_DNA-binding"/>
    <property type="match status" value="2"/>
</dbReference>
<evidence type="ECO:0000259" key="7">
    <source>
        <dbReference type="PROSITE" id="PS51294"/>
    </source>
</evidence>
<dbReference type="GO" id="GO:0003677">
    <property type="term" value="F:DNA binding"/>
    <property type="evidence" value="ECO:0007669"/>
    <property type="project" value="UniProtKB-KW"/>
</dbReference>
<protein>
    <submittedName>
        <fullName evidence="8">Uncharacterized protein</fullName>
    </submittedName>
</protein>
<evidence type="ECO:0000256" key="1">
    <source>
        <dbReference type="ARBA" id="ARBA00004123"/>
    </source>
</evidence>
<evidence type="ECO:0000259" key="6">
    <source>
        <dbReference type="PROSITE" id="PS50090"/>
    </source>
</evidence>
<dbReference type="InterPro" id="IPR015495">
    <property type="entry name" value="Myb_TF_plants"/>
</dbReference>
<organism evidence="8 9">
    <name type="scientific">Mikania micrantha</name>
    <name type="common">bitter vine</name>
    <dbReference type="NCBI Taxonomy" id="192012"/>
    <lineage>
        <taxon>Eukaryota</taxon>
        <taxon>Viridiplantae</taxon>
        <taxon>Streptophyta</taxon>
        <taxon>Embryophyta</taxon>
        <taxon>Tracheophyta</taxon>
        <taxon>Spermatophyta</taxon>
        <taxon>Magnoliopsida</taxon>
        <taxon>eudicotyledons</taxon>
        <taxon>Gunneridae</taxon>
        <taxon>Pentapetalae</taxon>
        <taxon>asterids</taxon>
        <taxon>campanulids</taxon>
        <taxon>Asterales</taxon>
        <taxon>Asteraceae</taxon>
        <taxon>Asteroideae</taxon>
        <taxon>Heliantheae alliance</taxon>
        <taxon>Eupatorieae</taxon>
        <taxon>Mikania</taxon>
    </lineage>
</organism>
<dbReference type="SMART" id="SM00717">
    <property type="entry name" value="SANT"/>
    <property type="match status" value="2"/>
</dbReference>
<dbReference type="PANTHER" id="PTHR47999:SF109">
    <property type="entry name" value="TRANSCRIPTION FACTOR MYB15-LIKE"/>
    <property type="match status" value="1"/>
</dbReference>
<keyword evidence="4" id="KW-0804">Transcription</keyword>
<dbReference type="Gene3D" id="1.10.10.60">
    <property type="entry name" value="Homeodomain-like"/>
    <property type="match status" value="2"/>
</dbReference>
<evidence type="ECO:0000256" key="4">
    <source>
        <dbReference type="ARBA" id="ARBA00023163"/>
    </source>
</evidence>
<dbReference type="OrthoDB" id="2143914at2759"/>
<evidence type="ECO:0000256" key="3">
    <source>
        <dbReference type="ARBA" id="ARBA00023125"/>
    </source>
</evidence>
<dbReference type="InterPro" id="IPR009057">
    <property type="entry name" value="Homeodomain-like_sf"/>
</dbReference>
<keyword evidence="2" id="KW-0805">Transcription regulation</keyword>
<dbReference type="GO" id="GO:0005634">
    <property type="term" value="C:nucleus"/>
    <property type="evidence" value="ECO:0007669"/>
    <property type="project" value="UniProtKB-SubCell"/>
</dbReference>
<dbReference type="FunFam" id="1.10.10.60:FF:000121">
    <property type="entry name" value="Myb transcription factor"/>
    <property type="match status" value="1"/>
</dbReference>
<dbReference type="EMBL" id="SZYD01000013">
    <property type="protein sequence ID" value="KAD4384573.1"/>
    <property type="molecule type" value="Genomic_DNA"/>
</dbReference>
<reference evidence="8 9" key="1">
    <citation type="submission" date="2019-05" db="EMBL/GenBank/DDBJ databases">
        <title>Mikania micrantha, genome provides insights into the molecular mechanism of rapid growth.</title>
        <authorList>
            <person name="Liu B."/>
        </authorList>
    </citation>
    <scope>NUCLEOTIDE SEQUENCE [LARGE SCALE GENOMIC DNA]</scope>
    <source>
        <strain evidence="8">NLD-2019</strain>
        <tissue evidence="8">Leaf</tissue>
    </source>
</reference>
<dbReference type="PROSITE" id="PS50090">
    <property type="entry name" value="MYB_LIKE"/>
    <property type="match status" value="2"/>
</dbReference>
<keyword evidence="5" id="KW-0539">Nucleus</keyword>